<protein>
    <recommendedName>
        <fullName evidence="3">Retrotransposon gag domain-containing protein</fullName>
    </recommendedName>
</protein>
<gene>
    <name evidence="1" type="ORF">E5676_scaffold562G001040</name>
</gene>
<evidence type="ECO:0000313" key="2">
    <source>
        <dbReference type="Proteomes" id="UP000321947"/>
    </source>
</evidence>
<reference evidence="1 2" key="1">
    <citation type="submission" date="2019-08" db="EMBL/GenBank/DDBJ databases">
        <title>Draft genome sequences of two oriental melons (Cucumis melo L. var makuwa).</title>
        <authorList>
            <person name="Kwon S.-Y."/>
        </authorList>
    </citation>
    <scope>NUCLEOTIDE SEQUENCE [LARGE SCALE GENOMIC DNA]</scope>
    <source>
        <strain evidence="2">cv. Chang Bougi</strain>
        <tissue evidence="1">Leaf</tissue>
    </source>
</reference>
<proteinExistence type="predicted"/>
<dbReference type="EMBL" id="SSTD01017617">
    <property type="protein sequence ID" value="TYJ99705.1"/>
    <property type="molecule type" value="Genomic_DNA"/>
</dbReference>
<name>A0A5D3BN18_CUCMM</name>
<dbReference type="AlphaFoldDB" id="A0A5D3BN18"/>
<comment type="caution">
    <text evidence="1">The sequence shown here is derived from an EMBL/GenBank/DDBJ whole genome shotgun (WGS) entry which is preliminary data.</text>
</comment>
<evidence type="ECO:0000313" key="1">
    <source>
        <dbReference type="EMBL" id="TYJ99705.1"/>
    </source>
</evidence>
<accession>A0A5D3BN18</accession>
<dbReference type="PANTHER" id="PTHR34482:SF49">
    <property type="entry name" value="RETROTRANSPOSON GAG DOMAIN-CONTAINING PROTEIN"/>
    <property type="match status" value="1"/>
</dbReference>
<evidence type="ECO:0008006" key="3">
    <source>
        <dbReference type="Google" id="ProtNLM"/>
    </source>
</evidence>
<dbReference type="PANTHER" id="PTHR34482">
    <property type="entry name" value="DNA DAMAGE-INDUCIBLE PROTEIN 1-LIKE"/>
    <property type="match status" value="1"/>
</dbReference>
<organism evidence="1 2">
    <name type="scientific">Cucumis melo var. makuwa</name>
    <name type="common">Oriental melon</name>
    <dbReference type="NCBI Taxonomy" id="1194695"/>
    <lineage>
        <taxon>Eukaryota</taxon>
        <taxon>Viridiplantae</taxon>
        <taxon>Streptophyta</taxon>
        <taxon>Embryophyta</taxon>
        <taxon>Tracheophyta</taxon>
        <taxon>Spermatophyta</taxon>
        <taxon>Magnoliopsida</taxon>
        <taxon>eudicotyledons</taxon>
        <taxon>Gunneridae</taxon>
        <taxon>Pentapetalae</taxon>
        <taxon>rosids</taxon>
        <taxon>fabids</taxon>
        <taxon>Cucurbitales</taxon>
        <taxon>Cucurbitaceae</taxon>
        <taxon>Benincaseae</taxon>
        <taxon>Cucumis</taxon>
    </lineage>
</organism>
<dbReference type="Proteomes" id="UP000321947">
    <property type="component" value="Unassembled WGS sequence"/>
</dbReference>
<sequence>MVEEIIVVIPRRGRERGRGQASEAAKLVNVQARRERKKLLFAKTNLEGQFSIERLKALGATTYEGIADPADVEKWLRLVNKCFGVIGCPKARKVKLATFLLEGNAKDWWILFAAKVGEVDFVSWEIFEGDKTVAMYEKKFTQLVKYAITFILDEEGKCKRFKEDLRTATRAVVTSSASWSDFSKLVEATIHAEKCLAEGDEEKMLKEEKSSPRMDRAKEKGGSKEVDEWAKSCFSQRLHWFDSRRPKCQECGKKHAWTCRHKIICFKCGKLDITKMNVMKEPQLNFEDEIPKRMK</sequence>